<accession>A0ABQ4PJ07</accession>
<protein>
    <recommendedName>
        <fullName evidence="2">SH3 domain-containing protein</fullName>
    </recommendedName>
</protein>
<reference evidence="3 4" key="1">
    <citation type="submission" date="2021-05" db="EMBL/GenBank/DDBJ databases">
        <title>Molecular characterization for Shewanella algae harboring chromosomal blaOXA-55-like strains isolated from clinical and environment sample.</title>
        <authorList>
            <person name="Ohama Y."/>
            <person name="Aoki K."/>
            <person name="Harada S."/>
            <person name="Moriya K."/>
            <person name="Ishii Y."/>
            <person name="Tateda K."/>
        </authorList>
    </citation>
    <scope>NUCLEOTIDE SEQUENCE [LARGE SCALE GENOMIC DNA]</scope>
    <source>
        <strain evidence="3 4">LMG 23746</strain>
    </source>
</reference>
<dbReference type="Proteomes" id="UP000761574">
    <property type="component" value="Unassembled WGS sequence"/>
</dbReference>
<feature type="domain" description="SH3" evidence="2">
    <location>
        <begin position="4"/>
        <end position="57"/>
    </location>
</feature>
<dbReference type="EMBL" id="BPFB01000024">
    <property type="protein sequence ID" value="GIU47628.1"/>
    <property type="molecule type" value="Genomic_DNA"/>
</dbReference>
<keyword evidence="4" id="KW-1185">Reference proteome</keyword>
<dbReference type="InterPro" id="IPR001452">
    <property type="entry name" value="SH3_domain"/>
</dbReference>
<name>A0ABQ4PJ07_9GAMM</name>
<organism evidence="3 4">
    <name type="scientific">Shewanella algidipiscicola</name>
    <dbReference type="NCBI Taxonomy" id="614070"/>
    <lineage>
        <taxon>Bacteria</taxon>
        <taxon>Pseudomonadati</taxon>
        <taxon>Pseudomonadota</taxon>
        <taxon>Gammaproteobacteria</taxon>
        <taxon>Alteromonadales</taxon>
        <taxon>Shewanellaceae</taxon>
        <taxon>Shewanella</taxon>
    </lineage>
</organism>
<sequence length="120" mass="13573">MEVIVVEQHVSEYPNPIYLKQGDRVSLGHMDDEFPNWMLVTTSSGVQGWAPIQYIEPSDCGAFGHLLNDYDALELNTVLGEKLSVLFELNCWYRVSRATGEIGWVPVQTVQGTEQVEQEE</sequence>
<evidence type="ECO:0000259" key="2">
    <source>
        <dbReference type="Pfam" id="PF07653"/>
    </source>
</evidence>
<comment type="caution">
    <text evidence="3">The sequence shown here is derived from an EMBL/GenBank/DDBJ whole genome shotgun (WGS) entry which is preliminary data.</text>
</comment>
<evidence type="ECO:0000256" key="1">
    <source>
        <dbReference type="ARBA" id="ARBA00022443"/>
    </source>
</evidence>
<dbReference type="SUPFAM" id="SSF50044">
    <property type="entry name" value="SH3-domain"/>
    <property type="match status" value="2"/>
</dbReference>
<dbReference type="Pfam" id="PF07653">
    <property type="entry name" value="SH3_2"/>
    <property type="match status" value="1"/>
</dbReference>
<evidence type="ECO:0000313" key="4">
    <source>
        <dbReference type="Proteomes" id="UP000761574"/>
    </source>
</evidence>
<dbReference type="InterPro" id="IPR014593">
    <property type="entry name" value="UCP034961_SH3_2"/>
</dbReference>
<dbReference type="InterPro" id="IPR036028">
    <property type="entry name" value="SH3-like_dom_sf"/>
</dbReference>
<gene>
    <name evidence="3" type="ORF">TUM4630_22050</name>
</gene>
<dbReference type="Gene3D" id="2.30.30.40">
    <property type="entry name" value="SH3 Domains"/>
    <property type="match status" value="1"/>
</dbReference>
<keyword evidence="1" id="KW-0728">SH3 domain</keyword>
<dbReference type="PIRSF" id="PIRSF034961">
    <property type="entry name" value="UCP034961_SH3_2"/>
    <property type="match status" value="1"/>
</dbReference>
<evidence type="ECO:0000313" key="3">
    <source>
        <dbReference type="EMBL" id="GIU47628.1"/>
    </source>
</evidence>
<proteinExistence type="predicted"/>
<dbReference type="RefSeq" id="WP_110455908.1">
    <property type="nucleotide sequence ID" value="NZ_BPFB01000024.1"/>
</dbReference>